<name>A0ABQ9JGY8_9CUCU</name>
<reference evidence="1" key="1">
    <citation type="journal article" date="2023" name="Insect Mol. Biol.">
        <title>Genome sequencing provides insights into the evolution of gene families encoding plant cell wall-degrading enzymes in longhorned beetles.</title>
        <authorList>
            <person name="Shin N.R."/>
            <person name="Okamura Y."/>
            <person name="Kirsch R."/>
            <person name="Pauchet Y."/>
        </authorList>
    </citation>
    <scope>NUCLEOTIDE SEQUENCE</scope>
    <source>
        <strain evidence="1">MMC_N1</strain>
    </source>
</reference>
<dbReference type="EMBL" id="JAPWTJ010000625">
    <property type="protein sequence ID" value="KAJ8976805.1"/>
    <property type="molecule type" value="Genomic_DNA"/>
</dbReference>
<proteinExistence type="predicted"/>
<evidence type="ECO:0000313" key="1">
    <source>
        <dbReference type="EMBL" id="KAJ8976805.1"/>
    </source>
</evidence>
<evidence type="ECO:0008006" key="3">
    <source>
        <dbReference type="Google" id="ProtNLM"/>
    </source>
</evidence>
<sequence length="319" mass="37093">MHFSYFYLVEYDLAWIFRFMNNVKGTSKNATEYLLRTIIQQEVFRDENNEHIRALNPFRDESGVIRLKTRVCRRDDTDNFRFPIVLPANHIVVRQINYGFTYTIVPCRNPRSFKYTSRKILDIGWSQNYKKGIIQMESPPLPVDRVRDAAIFEVTGVDFAGPLYLKSGEKAWVCLFTSAVQYIVQYTLNYLLLYLHLVSFKFFSSPVRFVFSPVDCDAVEKVSFCRKIRYNQKLREDLSHRFRNEYLGQLKLLRDKKPKGKVSLGEVVLIGNDNTKRLDWPIARGQTSTRKGWICSSCSSSNCQGTTFETTAADISIGM</sequence>
<gene>
    <name evidence="1" type="ORF">NQ317_018464</name>
</gene>
<comment type="caution">
    <text evidence="1">The sequence shown here is derived from an EMBL/GenBank/DDBJ whole genome shotgun (WGS) entry which is preliminary data.</text>
</comment>
<accession>A0ABQ9JGY8</accession>
<keyword evidence="2" id="KW-1185">Reference proteome</keyword>
<organism evidence="1 2">
    <name type="scientific">Molorchus minor</name>
    <dbReference type="NCBI Taxonomy" id="1323400"/>
    <lineage>
        <taxon>Eukaryota</taxon>
        <taxon>Metazoa</taxon>
        <taxon>Ecdysozoa</taxon>
        <taxon>Arthropoda</taxon>
        <taxon>Hexapoda</taxon>
        <taxon>Insecta</taxon>
        <taxon>Pterygota</taxon>
        <taxon>Neoptera</taxon>
        <taxon>Endopterygota</taxon>
        <taxon>Coleoptera</taxon>
        <taxon>Polyphaga</taxon>
        <taxon>Cucujiformia</taxon>
        <taxon>Chrysomeloidea</taxon>
        <taxon>Cerambycidae</taxon>
        <taxon>Lamiinae</taxon>
        <taxon>Monochamini</taxon>
        <taxon>Molorchus</taxon>
    </lineage>
</organism>
<protein>
    <recommendedName>
        <fullName evidence="3">DUF5641 domain-containing protein</fullName>
    </recommendedName>
</protein>
<evidence type="ECO:0000313" key="2">
    <source>
        <dbReference type="Proteomes" id="UP001162164"/>
    </source>
</evidence>
<dbReference type="Proteomes" id="UP001162164">
    <property type="component" value="Unassembled WGS sequence"/>
</dbReference>
<dbReference type="PANTHER" id="PTHR47331">
    <property type="entry name" value="PHD-TYPE DOMAIN-CONTAINING PROTEIN"/>
    <property type="match status" value="1"/>
</dbReference>